<dbReference type="PANTHER" id="PTHR12526">
    <property type="entry name" value="GLYCOSYLTRANSFERASE"/>
    <property type="match status" value="1"/>
</dbReference>
<gene>
    <name evidence="3" type="ORF">LVJ94_14170</name>
</gene>
<proteinExistence type="predicted"/>
<dbReference type="CDD" id="cd03801">
    <property type="entry name" value="GT4_PimA-like"/>
    <property type="match status" value="1"/>
</dbReference>
<dbReference type="Pfam" id="PF13439">
    <property type="entry name" value="Glyco_transf_4"/>
    <property type="match status" value="1"/>
</dbReference>
<feature type="domain" description="Glycosyltransferase subfamily 4-like N-terminal" evidence="2">
    <location>
        <begin position="30"/>
        <end position="181"/>
    </location>
</feature>
<dbReference type="RefSeq" id="WP_394838053.1">
    <property type="nucleotide sequence ID" value="NZ_CP089929.1"/>
</dbReference>
<dbReference type="SUPFAM" id="SSF53756">
    <property type="entry name" value="UDP-Glycosyltransferase/glycogen phosphorylase"/>
    <property type="match status" value="1"/>
</dbReference>
<dbReference type="Proteomes" id="UP001374803">
    <property type="component" value="Chromosome"/>
</dbReference>
<reference evidence="3" key="1">
    <citation type="submission" date="2021-12" db="EMBL/GenBank/DDBJ databases">
        <title>Discovery of the Pendulisporaceae a myxobacterial family with distinct sporulation behavior and unique specialized metabolism.</title>
        <authorList>
            <person name="Garcia R."/>
            <person name="Popoff A."/>
            <person name="Bader C.D."/>
            <person name="Loehr J."/>
            <person name="Walesch S."/>
            <person name="Walt C."/>
            <person name="Boldt J."/>
            <person name="Bunk B."/>
            <person name="Haeckl F.J.F.P.J."/>
            <person name="Gunesch A.P."/>
            <person name="Birkelbach J."/>
            <person name="Nuebel U."/>
            <person name="Pietschmann T."/>
            <person name="Bach T."/>
            <person name="Mueller R."/>
        </authorList>
    </citation>
    <scope>NUCLEOTIDE SEQUENCE</scope>
    <source>
        <strain evidence="3">MSr11367</strain>
    </source>
</reference>
<dbReference type="Pfam" id="PF00534">
    <property type="entry name" value="Glycos_transf_1"/>
    <property type="match status" value="1"/>
</dbReference>
<protein>
    <submittedName>
        <fullName evidence="3">Glycosyltransferase family 4 protein</fullName>
    </submittedName>
</protein>
<organism evidence="3 4">
    <name type="scientific">Pendulispora rubella</name>
    <dbReference type="NCBI Taxonomy" id="2741070"/>
    <lineage>
        <taxon>Bacteria</taxon>
        <taxon>Pseudomonadati</taxon>
        <taxon>Myxococcota</taxon>
        <taxon>Myxococcia</taxon>
        <taxon>Myxococcales</taxon>
        <taxon>Sorangiineae</taxon>
        <taxon>Pendulisporaceae</taxon>
        <taxon>Pendulispora</taxon>
    </lineage>
</organism>
<feature type="domain" description="Glycosyl transferase family 1" evidence="1">
    <location>
        <begin position="196"/>
        <end position="363"/>
    </location>
</feature>
<evidence type="ECO:0000313" key="4">
    <source>
        <dbReference type="Proteomes" id="UP001374803"/>
    </source>
</evidence>
<evidence type="ECO:0000259" key="1">
    <source>
        <dbReference type="Pfam" id="PF00534"/>
    </source>
</evidence>
<evidence type="ECO:0000313" key="3">
    <source>
        <dbReference type="EMBL" id="WXB08378.1"/>
    </source>
</evidence>
<dbReference type="Gene3D" id="3.40.50.2000">
    <property type="entry name" value="Glycogen Phosphorylase B"/>
    <property type="match status" value="2"/>
</dbReference>
<dbReference type="EMBL" id="CP089983">
    <property type="protein sequence ID" value="WXB08378.1"/>
    <property type="molecule type" value="Genomic_DNA"/>
</dbReference>
<dbReference type="InterPro" id="IPR001296">
    <property type="entry name" value="Glyco_trans_1"/>
</dbReference>
<accession>A0ABZ2LBR8</accession>
<dbReference type="InterPro" id="IPR028098">
    <property type="entry name" value="Glyco_trans_4-like_N"/>
</dbReference>
<evidence type="ECO:0000259" key="2">
    <source>
        <dbReference type="Pfam" id="PF13439"/>
    </source>
</evidence>
<keyword evidence="4" id="KW-1185">Reference proteome</keyword>
<sequence>MVRRVNMQVAPSAKARGSLRVLHLCAGNLYGGIETVLRILAEERATNPTMEPAFALTAEGRLSRELQASGAALHMLPAVRVRHPWTVLRARRALRRLLGTERYDVAVCHSTWLLGVFGSTLRAAGLPFVYFQHDVARGTHWIERWAKRKVPDGIVSNSHFTAKSAAHLFPGKLPVVVHCPVRAPLQPAEREDVRSAVRRELDADDDTVVILQVSRLDRGKGHELFLRALSNVRSKKPWAVWIVGGIQRETDSTYLDALRSLADEKGIAPRVRWLGQRSDVSSLMTAADVSCQPNLEPEGFGIVYIEAMGHGLPVVTTSLGAATEIVSSDCGVLVPPHEDQLASALTNLIDNVDARRALGANGPARARDVSDVKQQMSRLGNVLAALARGDRDYSTVIS</sequence>
<name>A0ABZ2LBR8_9BACT</name>